<sequence length="157" mass="15594">MRRAFLLLTAIGLGWSMTACSAGDASDPAATGQPPSAPPSAATPSPGGPTPPVERPPATAPPRPTPSPPAATPPPGGGEVPGPLPFGARTLTGTVERAGDCTMLLVGERRWALTGEVAAALRPGARVTVRGNVAPRPAACGDRDLAQTVAVTRADPA</sequence>
<accession>A0A1C5HQT7</accession>
<evidence type="ECO:0000313" key="4">
    <source>
        <dbReference type="Proteomes" id="UP000198217"/>
    </source>
</evidence>
<dbReference type="RefSeq" id="WP_088993583.1">
    <property type="nucleotide sequence ID" value="NZ_LT607750.1"/>
</dbReference>
<dbReference type="Proteomes" id="UP000198217">
    <property type="component" value="Chromosome I"/>
</dbReference>
<proteinExistence type="predicted"/>
<evidence type="ECO:0000313" key="3">
    <source>
        <dbReference type="EMBL" id="SCG48359.1"/>
    </source>
</evidence>
<name>A0A1C5HQT7_9ACTN</name>
<evidence type="ECO:0000256" key="2">
    <source>
        <dbReference type="SAM" id="SignalP"/>
    </source>
</evidence>
<keyword evidence="4" id="KW-1185">Reference proteome</keyword>
<keyword evidence="2" id="KW-0732">Signal</keyword>
<feature type="region of interest" description="Disordered" evidence="1">
    <location>
        <begin position="22"/>
        <end position="90"/>
    </location>
</feature>
<reference evidence="3 4" key="1">
    <citation type="submission" date="2016-06" db="EMBL/GenBank/DDBJ databases">
        <authorList>
            <person name="Kjaerup R.B."/>
            <person name="Dalgaard T.S."/>
            <person name="Juul-Madsen H.R."/>
        </authorList>
    </citation>
    <scope>NUCLEOTIDE SEQUENCE [LARGE SCALE GENOMIC DNA]</scope>
    <source>
        <strain evidence="3 4">DSM 43904</strain>
    </source>
</reference>
<organism evidence="3 4">
    <name type="scientific">Micromonospora echinaurantiaca</name>
    <dbReference type="NCBI Taxonomy" id="47857"/>
    <lineage>
        <taxon>Bacteria</taxon>
        <taxon>Bacillati</taxon>
        <taxon>Actinomycetota</taxon>
        <taxon>Actinomycetes</taxon>
        <taxon>Micromonosporales</taxon>
        <taxon>Micromonosporaceae</taxon>
        <taxon>Micromonospora</taxon>
    </lineage>
</organism>
<feature type="signal peptide" evidence="2">
    <location>
        <begin position="1"/>
        <end position="21"/>
    </location>
</feature>
<gene>
    <name evidence="3" type="ORF">GA0070609_2058</name>
</gene>
<feature type="chain" id="PRO_5008717945" description="DUF5666 domain-containing protein" evidence="2">
    <location>
        <begin position="22"/>
        <end position="157"/>
    </location>
</feature>
<dbReference type="PROSITE" id="PS51257">
    <property type="entry name" value="PROKAR_LIPOPROTEIN"/>
    <property type="match status" value="1"/>
</dbReference>
<dbReference type="EMBL" id="LT607750">
    <property type="protein sequence ID" value="SCG48359.1"/>
    <property type="molecule type" value="Genomic_DNA"/>
</dbReference>
<evidence type="ECO:0008006" key="5">
    <source>
        <dbReference type="Google" id="ProtNLM"/>
    </source>
</evidence>
<evidence type="ECO:0000256" key="1">
    <source>
        <dbReference type="SAM" id="MobiDB-lite"/>
    </source>
</evidence>
<feature type="compositionally biased region" description="Low complexity" evidence="1">
    <location>
        <begin position="28"/>
        <end position="45"/>
    </location>
</feature>
<dbReference type="AlphaFoldDB" id="A0A1C5HQT7"/>
<protein>
    <recommendedName>
        <fullName evidence="5">DUF5666 domain-containing protein</fullName>
    </recommendedName>
</protein>
<feature type="compositionally biased region" description="Pro residues" evidence="1">
    <location>
        <begin position="46"/>
        <end position="76"/>
    </location>
</feature>